<proteinExistence type="predicted"/>
<gene>
    <name evidence="2" type="ordered locus">ACP_3353</name>
</gene>
<dbReference type="SUPFAM" id="SSF56281">
    <property type="entry name" value="Metallo-hydrolase/oxidoreductase"/>
    <property type="match status" value="1"/>
</dbReference>
<dbReference type="PANTHER" id="PTHR42663:SF6">
    <property type="entry name" value="HYDROLASE C777.06C-RELATED"/>
    <property type="match status" value="1"/>
</dbReference>
<name>C1F6C1_ACIC5</name>
<evidence type="ECO:0000313" key="3">
    <source>
        <dbReference type="Proteomes" id="UP000002207"/>
    </source>
</evidence>
<dbReference type="HOGENOM" id="CLU_044538_2_1_0"/>
<dbReference type="CDD" id="cd16279">
    <property type="entry name" value="metallo-hydrolase-like_MBL-fold"/>
    <property type="match status" value="1"/>
</dbReference>
<sequence>MQAEIVILGSGTSMGVPTLGCTCAVCTSTDPRNRRMRPSIAVEWQWEGAPRRVLIDTGPDFREQALRSGVHHVDAVFYTHPHADHILGLDDLRPLSFRHRPNYLPLYADANTARILERVFEYTFSPASQYPTRARVQLFPIDGHDTTQVAGAAFQRVPLQHGNVEVSGFRFGNAAYLTDMKSIPDASLPLLEGLDVMILDALRPQEHPSHANLEEALHWVEVVKPRQAWFTHMSHEIDHEATEATFPPHVRLSYDGLRIPIEI</sequence>
<organism evidence="2 3">
    <name type="scientific">Acidobacterium capsulatum (strain ATCC 51196 / DSM 11244 / BCRC 80197 / JCM 7670 / NBRC 15755 / NCIMB 13165 / 161)</name>
    <dbReference type="NCBI Taxonomy" id="240015"/>
    <lineage>
        <taxon>Bacteria</taxon>
        <taxon>Pseudomonadati</taxon>
        <taxon>Acidobacteriota</taxon>
        <taxon>Terriglobia</taxon>
        <taxon>Terriglobales</taxon>
        <taxon>Acidobacteriaceae</taxon>
        <taxon>Acidobacterium</taxon>
    </lineage>
</organism>
<evidence type="ECO:0000313" key="2">
    <source>
        <dbReference type="EMBL" id="ACO31585.1"/>
    </source>
</evidence>
<feature type="domain" description="Metallo-beta-lactamase" evidence="1">
    <location>
        <begin position="51"/>
        <end position="233"/>
    </location>
</feature>
<dbReference type="InterPro" id="IPR036866">
    <property type="entry name" value="RibonucZ/Hydroxyglut_hydro"/>
</dbReference>
<protein>
    <submittedName>
        <fullName evidence="2">Metallo-beta-lactamase family protein</fullName>
    </submittedName>
</protein>
<dbReference type="InterPro" id="IPR001279">
    <property type="entry name" value="Metallo-B-lactamas"/>
</dbReference>
<dbReference type="Proteomes" id="UP000002207">
    <property type="component" value="Chromosome"/>
</dbReference>
<keyword evidence="3" id="KW-1185">Reference proteome</keyword>
<dbReference type="KEGG" id="aca:ACP_3353"/>
<dbReference type="InParanoid" id="C1F6C1"/>
<dbReference type="eggNOG" id="COG1235">
    <property type="taxonomic scope" value="Bacteria"/>
</dbReference>
<evidence type="ECO:0000259" key="1">
    <source>
        <dbReference type="Pfam" id="PF12706"/>
    </source>
</evidence>
<dbReference type="STRING" id="240015.ACP_3353"/>
<dbReference type="PANTHER" id="PTHR42663">
    <property type="entry name" value="HYDROLASE C777.06C-RELATED-RELATED"/>
    <property type="match status" value="1"/>
</dbReference>
<dbReference type="EMBL" id="CP001472">
    <property type="protein sequence ID" value="ACO31585.1"/>
    <property type="molecule type" value="Genomic_DNA"/>
</dbReference>
<dbReference type="RefSeq" id="WP_015898384.1">
    <property type="nucleotide sequence ID" value="NC_012483.1"/>
</dbReference>
<dbReference type="Gene3D" id="3.60.15.10">
    <property type="entry name" value="Ribonuclease Z/Hydroxyacylglutathione hydrolase-like"/>
    <property type="match status" value="1"/>
</dbReference>
<accession>C1F6C1</accession>
<dbReference type="AlphaFoldDB" id="C1F6C1"/>
<dbReference type="Pfam" id="PF12706">
    <property type="entry name" value="Lactamase_B_2"/>
    <property type="match status" value="1"/>
</dbReference>
<reference evidence="2 3" key="1">
    <citation type="journal article" date="2009" name="Appl. Environ. Microbiol.">
        <title>Three genomes from the phylum Acidobacteria provide insight into the lifestyles of these microorganisms in soils.</title>
        <authorList>
            <person name="Ward N.L."/>
            <person name="Challacombe J.F."/>
            <person name="Janssen P.H."/>
            <person name="Henrissat B."/>
            <person name="Coutinho P.M."/>
            <person name="Wu M."/>
            <person name="Xie G."/>
            <person name="Haft D.H."/>
            <person name="Sait M."/>
            <person name="Badger J."/>
            <person name="Barabote R.D."/>
            <person name="Bradley B."/>
            <person name="Brettin T.S."/>
            <person name="Brinkac L.M."/>
            <person name="Bruce D."/>
            <person name="Creasy T."/>
            <person name="Daugherty S.C."/>
            <person name="Davidsen T.M."/>
            <person name="DeBoy R.T."/>
            <person name="Detter J.C."/>
            <person name="Dodson R.J."/>
            <person name="Durkin A.S."/>
            <person name="Ganapathy A."/>
            <person name="Gwinn-Giglio M."/>
            <person name="Han C.S."/>
            <person name="Khouri H."/>
            <person name="Kiss H."/>
            <person name="Kothari S.P."/>
            <person name="Madupu R."/>
            <person name="Nelson K.E."/>
            <person name="Nelson W.C."/>
            <person name="Paulsen I."/>
            <person name="Penn K."/>
            <person name="Ren Q."/>
            <person name="Rosovitz M.J."/>
            <person name="Selengut J.D."/>
            <person name="Shrivastava S."/>
            <person name="Sullivan S.A."/>
            <person name="Tapia R."/>
            <person name="Thompson L.S."/>
            <person name="Watkins K.L."/>
            <person name="Yang Q."/>
            <person name="Yu C."/>
            <person name="Zafar N."/>
            <person name="Zhou L."/>
            <person name="Kuske C.R."/>
        </authorList>
    </citation>
    <scope>NUCLEOTIDE SEQUENCE [LARGE SCALE GENOMIC DNA]</scope>
    <source>
        <strain evidence="3">ATCC 51196 / DSM 11244 / BCRC 80197 / JCM 7670 / NBRC 15755 / NCIMB 13165 / 161</strain>
    </source>
</reference>